<evidence type="ECO:0000313" key="2">
    <source>
        <dbReference type="Proteomes" id="UP000308600"/>
    </source>
</evidence>
<organism evidence="1 2">
    <name type="scientific">Pluteus cervinus</name>
    <dbReference type="NCBI Taxonomy" id="181527"/>
    <lineage>
        <taxon>Eukaryota</taxon>
        <taxon>Fungi</taxon>
        <taxon>Dikarya</taxon>
        <taxon>Basidiomycota</taxon>
        <taxon>Agaricomycotina</taxon>
        <taxon>Agaricomycetes</taxon>
        <taxon>Agaricomycetidae</taxon>
        <taxon>Agaricales</taxon>
        <taxon>Pluteineae</taxon>
        <taxon>Pluteaceae</taxon>
        <taxon>Pluteus</taxon>
    </lineage>
</organism>
<name>A0ACD3B3I6_9AGAR</name>
<proteinExistence type="predicted"/>
<dbReference type="Proteomes" id="UP000308600">
    <property type="component" value="Unassembled WGS sequence"/>
</dbReference>
<keyword evidence="1" id="KW-0378">Hydrolase</keyword>
<dbReference type="EMBL" id="ML208285">
    <property type="protein sequence ID" value="TFK72431.1"/>
    <property type="molecule type" value="Genomic_DNA"/>
</dbReference>
<evidence type="ECO:0000313" key="1">
    <source>
        <dbReference type="EMBL" id="TFK72431.1"/>
    </source>
</evidence>
<sequence length="223" mass="25205">MGAATSRWSRFRSQHHHHHQEEAEETWNILLAGDGGVGKTSFAYQWSQNIHEPTYDPTLDEEHRKLILVDNKPAEIHLFDSWPSTLSYCRHIRSVLSSPPPSSHPNPSHPNPKSKSKFIFTFNSPSKKPFNDNYLTFILIGTKSDLSEQRQVSLEEGQALSNQLGCKLFFETQTVTSTGDGSGVNGVIQKLVRELRGLPPRPRKLRKKIKSKKAREGVAQIRG</sequence>
<reference evidence="1 2" key="1">
    <citation type="journal article" date="2019" name="Nat. Ecol. Evol.">
        <title>Megaphylogeny resolves global patterns of mushroom evolution.</title>
        <authorList>
            <person name="Varga T."/>
            <person name="Krizsan K."/>
            <person name="Foldi C."/>
            <person name="Dima B."/>
            <person name="Sanchez-Garcia M."/>
            <person name="Sanchez-Ramirez S."/>
            <person name="Szollosi G.J."/>
            <person name="Szarkandi J.G."/>
            <person name="Papp V."/>
            <person name="Albert L."/>
            <person name="Andreopoulos W."/>
            <person name="Angelini C."/>
            <person name="Antonin V."/>
            <person name="Barry K.W."/>
            <person name="Bougher N.L."/>
            <person name="Buchanan P."/>
            <person name="Buyck B."/>
            <person name="Bense V."/>
            <person name="Catcheside P."/>
            <person name="Chovatia M."/>
            <person name="Cooper J."/>
            <person name="Damon W."/>
            <person name="Desjardin D."/>
            <person name="Finy P."/>
            <person name="Geml J."/>
            <person name="Haridas S."/>
            <person name="Hughes K."/>
            <person name="Justo A."/>
            <person name="Karasinski D."/>
            <person name="Kautmanova I."/>
            <person name="Kiss B."/>
            <person name="Kocsube S."/>
            <person name="Kotiranta H."/>
            <person name="LaButti K.M."/>
            <person name="Lechner B.E."/>
            <person name="Liimatainen K."/>
            <person name="Lipzen A."/>
            <person name="Lukacs Z."/>
            <person name="Mihaltcheva S."/>
            <person name="Morgado L.N."/>
            <person name="Niskanen T."/>
            <person name="Noordeloos M.E."/>
            <person name="Ohm R.A."/>
            <person name="Ortiz-Santana B."/>
            <person name="Ovrebo C."/>
            <person name="Racz N."/>
            <person name="Riley R."/>
            <person name="Savchenko A."/>
            <person name="Shiryaev A."/>
            <person name="Soop K."/>
            <person name="Spirin V."/>
            <person name="Szebenyi C."/>
            <person name="Tomsovsky M."/>
            <person name="Tulloss R.E."/>
            <person name="Uehling J."/>
            <person name="Grigoriev I.V."/>
            <person name="Vagvolgyi C."/>
            <person name="Papp T."/>
            <person name="Martin F.M."/>
            <person name="Miettinen O."/>
            <person name="Hibbett D.S."/>
            <person name="Nagy L.G."/>
        </authorList>
    </citation>
    <scope>NUCLEOTIDE SEQUENCE [LARGE SCALE GENOMIC DNA]</scope>
    <source>
        <strain evidence="1 2">NL-1719</strain>
    </source>
</reference>
<accession>A0ACD3B3I6</accession>
<keyword evidence="2" id="KW-1185">Reference proteome</keyword>
<gene>
    <name evidence="1" type="ORF">BDN72DRAFT_855461</name>
</gene>
<protein>
    <submittedName>
        <fullName evidence="1">P-loop containing nucleoside triphosphate hydrolase protein</fullName>
    </submittedName>
</protein>